<dbReference type="Pfam" id="PF16363">
    <property type="entry name" value="GDP_Man_Dehyd"/>
    <property type="match status" value="1"/>
</dbReference>
<evidence type="ECO:0000313" key="3">
    <source>
        <dbReference type="Proteomes" id="UP000373269"/>
    </source>
</evidence>
<dbReference type="Proteomes" id="UP000373269">
    <property type="component" value="Chromosome"/>
</dbReference>
<dbReference type="Gene3D" id="3.40.50.720">
    <property type="entry name" value="NAD(P)-binding Rossmann-like Domain"/>
    <property type="match status" value="1"/>
</dbReference>
<dbReference type="PROSITE" id="PS00061">
    <property type="entry name" value="ADH_SHORT"/>
    <property type="match status" value="1"/>
</dbReference>
<gene>
    <name evidence="2" type="ORF">GDS87_03105</name>
</gene>
<dbReference type="RefSeq" id="WP_369594565.1">
    <property type="nucleotide sequence ID" value="NZ_CP045835.1"/>
</dbReference>
<dbReference type="InterPro" id="IPR016040">
    <property type="entry name" value="NAD(P)-bd_dom"/>
</dbReference>
<dbReference type="Gene3D" id="3.90.25.10">
    <property type="entry name" value="UDP-galactose 4-epimerase, domain 1"/>
    <property type="match status" value="1"/>
</dbReference>
<accession>A0ABX6D5P7</accession>
<protein>
    <submittedName>
        <fullName evidence="2">NAD-dependent epimerase/dehydratase family protein</fullName>
    </submittedName>
</protein>
<proteinExistence type="predicted"/>
<dbReference type="InterPro" id="IPR020904">
    <property type="entry name" value="Sc_DH/Rdtase_CS"/>
</dbReference>
<dbReference type="EMBL" id="CP045835">
    <property type="protein sequence ID" value="QGG49991.1"/>
    <property type="molecule type" value="Genomic_DNA"/>
</dbReference>
<evidence type="ECO:0000313" key="2">
    <source>
        <dbReference type="EMBL" id="QGG49991.1"/>
    </source>
</evidence>
<keyword evidence="3" id="KW-1185">Reference proteome</keyword>
<dbReference type="SUPFAM" id="SSF51735">
    <property type="entry name" value="NAD(P)-binding Rossmann-fold domains"/>
    <property type="match status" value="1"/>
</dbReference>
<dbReference type="InterPro" id="IPR036291">
    <property type="entry name" value="NAD(P)-bd_dom_sf"/>
</dbReference>
<sequence length="322" mass="36537">MKMKALITGVRGFVGKYLADHLLLQGIEVWGTSREESPLLCLENGNVKIIKNDLDSEEEILNLLQTVTPDYIFHLAGQSNVKKSWEDKEGTFYANVNKTIFLLDACVRYQQENPQMRLLTVGSSEEYGRVEPHELPIKESTPLRPMSPYGATKAAVSMLIQQYHKAHELNVIHARPFNHIGPGQTEGFVTTDFAKQVVLIEKGQLAPTINVGDLSSERDFTDVKDIVSAYSSILLKGELGEIYNVCSGKSVSINNILNYFLSFSHEDIIINVDKTRFRPIEFKKYYGSSEKIKSELDWQSVHPIEDSLYEIYLYLKEQPNIN</sequence>
<evidence type="ECO:0000259" key="1">
    <source>
        <dbReference type="Pfam" id="PF16363"/>
    </source>
</evidence>
<reference evidence="2 3" key="1">
    <citation type="submission" date="2019-11" db="EMBL/GenBank/DDBJ databases">
        <title>Whole Genome Sequencing and Comparative Genomic Analyses of Lysinibacillus pakistanensis LZH-9, a Halotolerant Strain with Excellent COD Removal Capability.</title>
        <authorList>
            <person name="Zhou H."/>
        </authorList>
    </citation>
    <scope>NUCLEOTIDE SEQUENCE [LARGE SCALE GENOMIC DNA]</scope>
    <source>
        <strain evidence="2 3">LZH-9</strain>
    </source>
</reference>
<name>A0ABX6D5P7_9BACI</name>
<dbReference type="PANTHER" id="PTHR43000">
    <property type="entry name" value="DTDP-D-GLUCOSE 4,6-DEHYDRATASE-RELATED"/>
    <property type="match status" value="1"/>
</dbReference>
<feature type="domain" description="NAD(P)-binding" evidence="1">
    <location>
        <begin position="6"/>
        <end position="306"/>
    </location>
</feature>
<dbReference type="CDD" id="cd05260">
    <property type="entry name" value="GDP_MD_SDR_e"/>
    <property type="match status" value="1"/>
</dbReference>
<organism evidence="2 3">
    <name type="scientific">Lysinibacillus pakistanensis</name>
    <dbReference type="NCBI Taxonomy" id="759811"/>
    <lineage>
        <taxon>Bacteria</taxon>
        <taxon>Bacillati</taxon>
        <taxon>Bacillota</taxon>
        <taxon>Bacilli</taxon>
        <taxon>Bacillales</taxon>
        <taxon>Bacillaceae</taxon>
        <taxon>Lysinibacillus</taxon>
    </lineage>
</organism>